<accession>A0A7S8HCP6</accession>
<dbReference type="AlphaFoldDB" id="A0A7S8HCP6"/>
<proteinExistence type="predicted"/>
<evidence type="ECO:0000313" key="2">
    <source>
        <dbReference type="EMBL" id="QPC43483.1"/>
    </source>
</evidence>
<sequence>MTVMAPFYGLAVGGGEWMPDALSPVGWWDPSDLSTLFQDAAGTTPVTQDGDPVGLMLDKSGAGNHASQPTAGDRPTFRESGGLRRIEHGGTGQHFDLPNHVGVSGADNRALYFAGSADAASGSNIGVYFNLGPGNTGERWSLVVNGSNNLRIAIQGGAYNSSVGIASTGVYGVELAGSTLGDNTIYGLLSSEAASGSETIDTRTGTNKIGAFHDGTLTAAMDWYGMVLVPRVLTGDERAKLQAYLAGKAGL</sequence>
<dbReference type="Proteomes" id="UP000593594">
    <property type="component" value="Chromosome"/>
</dbReference>
<protein>
    <submittedName>
        <fullName evidence="2">Uncharacterized protein</fullName>
    </submittedName>
</protein>
<feature type="region of interest" description="Disordered" evidence="1">
    <location>
        <begin position="57"/>
        <end position="98"/>
    </location>
</feature>
<name>A0A7S8HCP6_9HYPH</name>
<reference evidence="2 3" key="1">
    <citation type="submission" date="2020-06" db="EMBL/GenBank/DDBJ databases">
        <title>Genome sequence of 2 isolates from Red Sea Mangroves.</title>
        <authorList>
            <person name="Sefrji F."/>
            <person name="Michoud G."/>
            <person name="Merlino G."/>
            <person name="Daffonchio D."/>
        </authorList>
    </citation>
    <scope>NUCLEOTIDE SEQUENCE [LARGE SCALE GENOMIC DNA]</scope>
    <source>
        <strain evidence="2 3">R1DC25</strain>
    </source>
</reference>
<dbReference type="EMBL" id="CP058214">
    <property type="protein sequence ID" value="QPC43483.1"/>
    <property type="molecule type" value="Genomic_DNA"/>
</dbReference>
<gene>
    <name evidence="2" type="ORF">HW532_12730</name>
</gene>
<dbReference type="KEGG" id="kmn:HW532_12730"/>
<organism evidence="2 3">
    <name type="scientific">Kaustia mangrovi</name>
    <dbReference type="NCBI Taxonomy" id="2593653"/>
    <lineage>
        <taxon>Bacteria</taxon>
        <taxon>Pseudomonadati</taxon>
        <taxon>Pseudomonadota</taxon>
        <taxon>Alphaproteobacteria</taxon>
        <taxon>Hyphomicrobiales</taxon>
        <taxon>Parvibaculaceae</taxon>
        <taxon>Kaustia</taxon>
    </lineage>
</organism>
<evidence type="ECO:0000313" key="3">
    <source>
        <dbReference type="Proteomes" id="UP000593594"/>
    </source>
</evidence>
<feature type="compositionally biased region" description="Basic and acidic residues" evidence="1">
    <location>
        <begin position="75"/>
        <end position="88"/>
    </location>
</feature>
<keyword evidence="3" id="KW-1185">Reference proteome</keyword>
<dbReference type="RefSeq" id="WP_213160847.1">
    <property type="nucleotide sequence ID" value="NZ_CP058214.1"/>
</dbReference>
<evidence type="ECO:0000256" key="1">
    <source>
        <dbReference type="SAM" id="MobiDB-lite"/>
    </source>
</evidence>